<protein>
    <submittedName>
        <fullName evidence="1">Uncharacterized protein</fullName>
    </submittedName>
</protein>
<proteinExistence type="predicted"/>
<sequence length="70" mass="7745">MDRCGARPRGAGRRFAGRAELVRPVVDRGREDVLLLPDARGRELVLPEELEPDRLVVRAGEDARVAMPAL</sequence>
<gene>
    <name evidence="1" type="ORF">SAMN05421756_106171</name>
</gene>
<evidence type="ECO:0000313" key="1">
    <source>
        <dbReference type="EMBL" id="SEQ85008.1"/>
    </source>
</evidence>
<dbReference type="Proteomes" id="UP000198504">
    <property type="component" value="Unassembled WGS sequence"/>
</dbReference>
<dbReference type="EMBL" id="FOFA01000006">
    <property type="protein sequence ID" value="SEQ85008.1"/>
    <property type="molecule type" value="Genomic_DNA"/>
</dbReference>
<evidence type="ECO:0000313" key="2">
    <source>
        <dbReference type="Proteomes" id="UP000198504"/>
    </source>
</evidence>
<keyword evidence="2" id="KW-1185">Reference proteome</keyword>
<reference evidence="2" key="1">
    <citation type="submission" date="2016-10" db="EMBL/GenBank/DDBJ databases">
        <authorList>
            <person name="Varghese N."/>
            <person name="Submissions S."/>
        </authorList>
    </citation>
    <scope>NUCLEOTIDE SEQUENCE [LARGE SCALE GENOMIC DNA]</scope>
    <source>
        <strain evidence="2">CGMCC 4.6856</strain>
    </source>
</reference>
<name>A0A1H9JDY0_9ACTN</name>
<accession>A0A1H9JDY0</accession>
<organism evidence="1 2">
    <name type="scientific">Microlunatus flavus</name>
    <dbReference type="NCBI Taxonomy" id="1036181"/>
    <lineage>
        <taxon>Bacteria</taxon>
        <taxon>Bacillati</taxon>
        <taxon>Actinomycetota</taxon>
        <taxon>Actinomycetes</taxon>
        <taxon>Propionibacteriales</taxon>
        <taxon>Propionibacteriaceae</taxon>
        <taxon>Microlunatus</taxon>
    </lineage>
</organism>
<dbReference type="AlphaFoldDB" id="A0A1H9JDY0"/>